<dbReference type="STRING" id="465820.NS263_13245"/>
<comment type="subcellular location">
    <subcellularLocation>
        <location evidence="1">Membrane</location>
    </subcellularLocation>
</comment>
<dbReference type="InterPro" id="IPR050515">
    <property type="entry name" value="Beta-lactam/transpept"/>
</dbReference>
<evidence type="ECO:0000256" key="4">
    <source>
        <dbReference type="SAM" id="Phobius"/>
    </source>
</evidence>
<keyword evidence="4" id="KW-1133">Transmembrane helix</keyword>
<proteinExistence type="inferred from homology"/>
<organism evidence="7 8">
    <name type="scientific">Curtobacterium oceanosedimentum</name>
    <dbReference type="NCBI Taxonomy" id="465820"/>
    <lineage>
        <taxon>Bacteria</taxon>
        <taxon>Bacillati</taxon>
        <taxon>Actinomycetota</taxon>
        <taxon>Actinomycetes</taxon>
        <taxon>Micrococcales</taxon>
        <taxon>Microbacteriaceae</taxon>
        <taxon>Curtobacterium</taxon>
    </lineage>
</organism>
<evidence type="ECO:0000256" key="3">
    <source>
        <dbReference type="ARBA" id="ARBA00023136"/>
    </source>
</evidence>
<evidence type="ECO:0000259" key="5">
    <source>
        <dbReference type="Pfam" id="PF00905"/>
    </source>
</evidence>
<dbReference type="SUPFAM" id="SSF56519">
    <property type="entry name" value="Penicillin binding protein dimerisation domain"/>
    <property type="match status" value="1"/>
</dbReference>
<dbReference type="PATRIC" id="fig|465820.4.peg.2820"/>
<dbReference type="GO" id="GO:0005886">
    <property type="term" value="C:plasma membrane"/>
    <property type="evidence" value="ECO:0007669"/>
    <property type="project" value="TreeGrafter"/>
</dbReference>
<dbReference type="Gene3D" id="3.90.1310.10">
    <property type="entry name" value="Penicillin-binding protein 2a (Domain 2)"/>
    <property type="match status" value="1"/>
</dbReference>
<dbReference type="PANTHER" id="PTHR30627:SF1">
    <property type="entry name" value="PEPTIDOGLYCAN D,D-TRANSPEPTIDASE FTSI"/>
    <property type="match status" value="1"/>
</dbReference>
<comment type="similarity">
    <text evidence="2">Belongs to the transpeptidase family.</text>
</comment>
<dbReference type="GO" id="GO:0071555">
    <property type="term" value="P:cell wall organization"/>
    <property type="evidence" value="ECO:0007669"/>
    <property type="project" value="TreeGrafter"/>
</dbReference>
<dbReference type="Proteomes" id="UP000072763">
    <property type="component" value="Unassembled WGS sequence"/>
</dbReference>
<dbReference type="Pfam" id="PF03717">
    <property type="entry name" value="PBP_dimer"/>
    <property type="match status" value="1"/>
</dbReference>
<dbReference type="Gene3D" id="3.40.710.10">
    <property type="entry name" value="DD-peptidase/beta-lactamase superfamily"/>
    <property type="match status" value="1"/>
</dbReference>
<dbReference type="AlphaFoldDB" id="A0A147DNY9"/>
<feature type="domain" description="Penicillin-binding protein transpeptidase" evidence="5">
    <location>
        <begin position="259"/>
        <end position="566"/>
    </location>
</feature>
<dbReference type="Pfam" id="PF00905">
    <property type="entry name" value="Transpeptidase"/>
    <property type="match status" value="1"/>
</dbReference>
<dbReference type="RefSeq" id="WP_058750350.1">
    <property type="nucleotide sequence ID" value="NZ_LDRC01000069.1"/>
</dbReference>
<dbReference type="EMBL" id="LDRC01000069">
    <property type="protein sequence ID" value="KTR50908.1"/>
    <property type="molecule type" value="Genomic_DNA"/>
</dbReference>
<feature type="transmembrane region" description="Helical" evidence="4">
    <location>
        <begin position="12"/>
        <end position="31"/>
    </location>
</feature>
<dbReference type="PANTHER" id="PTHR30627">
    <property type="entry name" value="PEPTIDOGLYCAN D,D-TRANSPEPTIDASE"/>
    <property type="match status" value="1"/>
</dbReference>
<dbReference type="GO" id="GO:0008658">
    <property type="term" value="F:penicillin binding"/>
    <property type="evidence" value="ECO:0007669"/>
    <property type="project" value="InterPro"/>
</dbReference>
<dbReference type="InterPro" id="IPR005311">
    <property type="entry name" value="PBP_dimer"/>
</dbReference>
<feature type="domain" description="Penicillin-binding protein dimerisation" evidence="6">
    <location>
        <begin position="55"/>
        <end position="214"/>
    </location>
</feature>
<name>A0A147DNY9_9MICO</name>
<keyword evidence="4" id="KW-0812">Transmembrane</keyword>
<gene>
    <name evidence="7" type="ORF">NS359_12815</name>
</gene>
<dbReference type="InterPro" id="IPR012338">
    <property type="entry name" value="Beta-lactam/transpept-like"/>
</dbReference>
<comment type="caution">
    <text evidence="7">The sequence shown here is derived from an EMBL/GenBank/DDBJ whole genome shotgun (WGS) entry which is preliminary data.</text>
</comment>
<reference evidence="7 8" key="1">
    <citation type="journal article" date="2016" name="Front. Microbiol.">
        <title>Genomic Resource of Rice Seed Associated Bacteria.</title>
        <authorList>
            <person name="Midha S."/>
            <person name="Bansal K."/>
            <person name="Sharma S."/>
            <person name="Kumar N."/>
            <person name="Patil P.P."/>
            <person name="Chaudhry V."/>
            <person name="Patil P.B."/>
        </authorList>
    </citation>
    <scope>NUCLEOTIDE SEQUENCE [LARGE SCALE GENOMIC DNA]</scope>
    <source>
        <strain evidence="7 8">NS359</strain>
    </source>
</reference>
<dbReference type="OrthoDB" id="9789078at2"/>
<evidence type="ECO:0000256" key="1">
    <source>
        <dbReference type="ARBA" id="ARBA00004370"/>
    </source>
</evidence>
<dbReference type="InterPro" id="IPR036138">
    <property type="entry name" value="PBP_dimer_sf"/>
</dbReference>
<evidence type="ECO:0000259" key="6">
    <source>
        <dbReference type="Pfam" id="PF03717"/>
    </source>
</evidence>
<keyword evidence="3 4" id="KW-0472">Membrane</keyword>
<evidence type="ECO:0008006" key="9">
    <source>
        <dbReference type="Google" id="ProtNLM"/>
    </source>
</evidence>
<evidence type="ECO:0000313" key="8">
    <source>
        <dbReference type="Proteomes" id="UP000072763"/>
    </source>
</evidence>
<accession>A0A147DNY9</accession>
<sequence>MTKTIRNPRLRYSVVIIAVIALVAVFVIRLVDIQVVQAASLNEASKAKRSIPVTIYGNRGAIVDRNGTELAESVNRYNIVTSPRLVAAFDGKLGGERTKKVSVDDALQALAKASGGDAQAMRKAIQADPKSDFAYLVKGLDVKHYEAVVALGIPWVYKEQQSARVYPMGATGGALTGFMGTDGAQAGLEYSYNQCLAGKNGSETYERGEDGVQLPGSTRTTEQAKDGGTLETTIDSDLQYMAQQTIASAAQSLQAESATATVVDVKTGELLAVADWPTVDPNDVDATTDKGAYGSRALTSTYEPGSTIKAAIAAALIDQGKSSPTDRAVVPYSRTFPWGGKIQDSEFHPTENLTLTGILQNSSNVGITELGERLSQQQRYDYMKKFGLFEPESAIQYPGQPAMQYGASPDWSSQTNINSMFGQGISTTAIQVASVFQTLANQGVRIPLHMVKGCKTADGGTIDAPDVQGTRVVSAAAADQTVKMLQSVVTGGTLVGMKPISGYNIAAKTGTAEVAEGSKGYGGQRITSVAGMAPAEDPQYVVTVTFTKPQTNKWSSGAAPAFRTLMSQVLEKYRVAPSTAEAQLYPSTW</sequence>
<dbReference type="Gene3D" id="3.30.450.330">
    <property type="match status" value="1"/>
</dbReference>
<dbReference type="InterPro" id="IPR001460">
    <property type="entry name" value="PCN-bd_Tpept"/>
</dbReference>
<evidence type="ECO:0000313" key="7">
    <source>
        <dbReference type="EMBL" id="KTR50908.1"/>
    </source>
</evidence>
<dbReference type="SUPFAM" id="SSF56601">
    <property type="entry name" value="beta-lactamase/transpeptidase-like"/>
    <property type="match status" value="1"/>
</dbReference>
<evidence type="ECO:0000256" key="2">
    <source>
        <dbReference type="ARBA" id="ARBA00007171"/>
    </source>
</evidence>
<protein>
    <recommendedName>
        <fullName evidence="9">Penicillin-binding protein</fullName>
    </recommendedName>
</protein>